<dbReference type="SUPFAM" id="SSF81321">
    <property type="entry name" value="Family A G protein-coupled receptor-like"/>
    <property type="match status" value="1"/>
</dbReference>
<keyword evidence="6 8" id="KW-0675">Receptor</keyword>
<dbReference type="PROSITE" id="PS50262">
    <property type="entry name" value="G_PROTEIN_RECEP_F1_2"/>
    <property type="match status" value="1"/>
</dbReference>
<dbReference type="AlphaFoldDB" id="A0A913Y9V2"/>
<keyword evidence="12" id="KW-1185">Reference proteome</keyword>
<sequence>MSSSLNLTMSNSSDSHCAHCDTTVDISIKIAALCVIMVGALLCNSLVISVFLTNPSLHKTVNYFLVNMAISDLLCPIVAIPKRLVMLITRQSSWQVKGTAGLILCKVQPLLQDLSLAVSILSIICITVDRFYAVKRPLRISLIPDKARCLTIVLIWLLAFLNYSPYLDAFELAIYHGKTYCNLKWTPKSVTIFITYVAVLYGVLPWILVVILYGFIMVCLRRAKVRMQANAQSLMQHRRTASVTRQAFAIVFAFAVCTFPQTVIFMILAYYYKFTYSPLPYWPQLYFATEFMLFANSVLNPCICLFLNENYRNGLWRLLRRSDRIHPDVVREEIPIENLTRSTVAARQ</sequence>
<dbReference type="InterPro" id="IPR000276">
    <property type="entry name" value="GPCR_Rhodpsn"/>
</dbReference>
<feature type="transmembrane region" description="Helical" evidence="9">
    <location>
        <begin position="30"/>
        <end position="53"/>
    </location>
</feature>
<feature type="transmembrane region" description="Helical" evidence="9">
    <location>
        <begin position="114"/>
        <end position="133"/>
    </location>
</feature>
<dbReference type="KEGG" id="epa:110254714"/>
<feature type="transmembrane region" description="Helical" evidence="9">
    <location>
        <begin position="284"/>
        <end position="307"/>
    </location>
</feature>
<dbReference type="Gene3D" id="1.20.1070.10">
    <property type="entry name" value="Rhodopsin 7-helix transmembrane proteins"/>
    <property type="match status" value="1"/>
</dbReference>
<proteinExistence type="inferred from homology"/>
<keyword evidence="4 8" id="KW-0297">G-protein coupled receptor</keyword>
<feature type="domain" description="G-protein coupled receptors family 1 profile" evidence="10">
    <location>
        <begin position="43"/>
        <end position="304"/>
    </location>
</feature>
<evidence type="ECO:0000313" key="12">
    <source>
        <dbReference type="Proteomes" id="UP000887567"/>
    </source>
</evidence>
<dbReference type="PRINTS" id="PR00237">
    <property type="entry name" value="GPCRRHODOPSN"/>
</dbReference>
<name>A0A913Y9V2_EXADI</name>
<comment type="subcellular location">
    <subcellularLocation>
        <location evidence="1">Membrane</location>
        <topology evidence="1">Multi-pass membrane protein</topology>
    </subcellularLocation>
</comment>
<accession>A0A913Y9V2</accession>
<evidence type="ECO:0000256" key="1">
    <source>
        <dbReference type="ARBA" id="ARBA00004141"/>
    </source>
</evidence>
<reference evidence="11" key="1">
    <citation type="submission" date="2022-11" db="UniProtKB">
        <authorList>
            <consortium name="EnsemblMetazoa"/>
        </authorList>
    </citation>
    <scope>IDENTIFICATION</scope>
</reference>
<dbReference type="InterPro" id="IPR017452">
    <property type="entry name" value="GPCR_Rhodpsn_7TM"/>
</dbReference>
<evidence type="ECO:0000256" key="8">
    <source>
        <dbReference type="RuleBase" id="RU000688"/>
    </source>
</evidence>
<evidence type="ECO:0000259" key="10">
    <source>
        <dbReference type="PROSITE" id="PS50262"/>
    </source>
</evidence>
<evidence type="ECO:0000256" key="5">
    <source>
        <dbReference type="ARBA" id="ARBA00023136"/>
    </source>
</evidence>
<dbReference type="SMART" id="SM01381">
    <property type="entry name" value="7TM_GPCR_Srsx"/>
    <property type="match status" value="1"/>
</dbReference>
<evidence type="ECO:0000256" key="4">
    <source>
        <dbReference type="ARBA" id="ARBA00023040"/>
    </source>
</evidence>
<keyword evidence="5 9" id="KW-0472">Membrane</keyword>
<keyword evidence="7 8" id="KW-0807">Transducer</keyword>
<protein>
    <recommendedName>
        <fullName evidence="10">G-protein coupled receptors family 1 profile domain-containing protein</fullName>
    </recommendedName>
</protein>
<dbReference type="PROSITE" id="PS00237">
    <property type="entry name" value="G_PROTEIN_RECEP_F1_1"/>
    <property type="match status" value="1"/>
</dbReference>
<evidence type="ECO:0000256" key="7">
    <source>
        <dbReference type="ARBA" id="ARBA00023224"/>
    </source>
</evidence>
<evidence type="ECO:0000256" key="2">
    <source>
        <dbReference type="ARBA" id="ARBA00022692"/>
    </source>
</evidence>
<dbReference type="OrthoDB" id="6376512at2759"/>
<dbReference type="Pfam" id="PF00001">
    <property type="entry name" value="7tm_1"/>
    <property type="match status" value="1"/>
</dbReference>
<dbReference type="RefSeq" id="XP_020917406.1">
    <property type="nucleotide sequence ID" value="XM_021061747.2"/>
</dbReference>
<dbReference type="GeneID" id="110254714"/>
<feature type="transmembrane region" description="Helical" evidence="9">
    <location>
        <begin position="193"/>
        <end position="220"/>
    </location>
</feature>
<evidence type="ECO:0000256" key="9">
    <source>
        <dbReference type="SAM" id="Phobius"/>
    </source>
</evidence>
<organism evidence="11 12">
    <name type="scientific">Exaiptasia diaphana</name>
    <name type="common">Tropical sea anemone</name>
    <name type="synonym">Aiptasia pulchella</name>
    <dbReference type="NCBI Taxonomy" id="2652724"/>
    <lineage>
        <taxon>Eukaryota</taxon>
        <taxon>Metazoa</taxon>
        <taxon>Cnidaria</taxon>
        <taxon>Anthozoa</taxon>
        <taxon>Hexacorallia</taxon>
        <taxon>Actiniaria</taxon>
        <taxon>Aiptasiidae</taxon>
        <taxon>Exaiptasia</taxon>
    </lineage>
</organism>
<evidence type="ECO:0000256" key="6">
    <source>
        <dbReference type="ARBA" id="ARBA00023170"/>
    </source>
</evidence>
<dbReference type="CDD" id="cd00637">
    <property type="entry name" value="7tm_classA_rhodopsin-like"/>
    <property type="match status" value="1"/>
</dbReference>
<dbReference type="GO" id="GO:0005886">
    <property type="term" value="C:plasma membrane"/>
    <property type="evidence" value="ECO:0007669"/>
    <property type="project" value="TreeGrafter"/>
</dbReference>
<keyword evidence="2 8" id="KW-0812">Transmembrane</keyword>
<feature type="transmembrane region" description="Helical" evidence="9">
    <location>
        <begin position="247"/>
        <end position="272"/>
    </location>
</feature>
<dbReference type="GO" id="GO:0004930">
    <property type="term" value="F:G protein-coupled receptor activity"/>
    <property type="evidence" value="ECO:0007669"/>
    <property type="project" value="UniProtKB-KW"/>
</dbReference>
<keyword evidence="3 9" id="KW-1133">Transmembrane helix</keyword>
<feature type="transmembrane region" description="Helical" evidence="9">
    <location>
        <begin position="145"/>
        <end position="163"/>
    </location>
</feature>
<dbReference type="EnsemblMetazoa" id="XM_021061747.2">
    <property type="protein sequence ID" value="XP_020917406.1"/>
    <property type="gene ID" value="LOC110254714"/>
</dbReference>
<comment type="similarity">
    <text evidence="8">Belongs to the G-protein coupled receptor 1 family.</text>
</comment>
<evidence type="ECO:0000313" key="11">
    <source>
        <dbReference type="EnsemblMetazoa" id="XP_020917406.1"/>
    </source>
</evidence>
<feature type="transmembrane region" description="Helical" evidence="9">
    <location>
        <begin position="60"/>
        <end position="80"/>
    </location>
</feature>
<dbReference type="Proteomes" id="UP000887567">
    <property type="component" value="Unplaced"/>
</dbReference>
<dbReference type="PANTHER" id="PTHR45695:SF9">
    <property type="entry name" value="LEUCOKININ RECEPTOR"/>
    <property type="match status" value="1"/>
</dbReference>
<evidence type="ECO:0000256" key="3">
    <source>
        <dbReference type="ARBA" id="ARBA00022989"/>
    </source>
</evidence>
<dbReference type="PANTHER" id="PTHR45695">
    <property type="entry name" value="LEUCOKININ RECEPTOR-RELATED"/>
    <property type="match status" value="1"/>
</dbReference>